<sequence length="65" mass="7065">MSLVEGKDKELVFARMAKLANALTVIPAEGEDARRAKADVAAWSVDDGGWKIRLPRELISALEAN</sequence>
<dbReference type="Proteomes" id="UP000014411">
    <property type="component" value="Unassembled WGS sequence"/>
</dbReference>
<dbReference type="eggNOG" id="ENOG50313T7">
    <property type="taxonomic scope" value="Bacteria"/>
</dbReference>
<gene>
    <name evidence="1" type="ORF">RGCCGE502_05210</name>
</gene>
<dbReference type="AlphaFoldDB" id="S3HNH6"/>
<keyword evidence="2" id="KW-1185">Reference proteome</keyword>
<protein>
    <submittedName>
        <fullName evidence="1">Uncharacterized protein</fullName>
    </submittedName>
</protein>
<proteinExistence type="predicted"/>
<organism evidence="1 2">
    <name type="scientific">Rhizobium grahamii CCGE 502</name>
    <dbReference type="NCBI Taxonomy" id="990285"/>
    <lineage>
        <taxon>Bacteria</taxon>
        <taxon>Pseudomonadati</taxon>
        <taxon>Pseudomonadota</taxon>
        <taxon>Alphaproteobacteria</taxon>
        <taxon>Hyphomicrobiales</taxon>
        <taxon>Rhizobiaceae</taxon>
        <taxon>Rhizobium/Agrobacterium group</taxon>
        <taxon>Rhizobium</taxon>
    </lineage>
</organism>
<evidence type="ECO:0000313" key="2">
    <source>
        <dbReference type="Proteomes" id="UP000014411"/>
    </source>
</evidence>
<dbReference type="EMBL" id="AEYE02000005">
    <property type="protein sequence ID" value="EPE99555.1"/>
    <property type="molecule type" value="Genomic_DNA"/>
</dbReference>
<comment type="caution">
    <text evidence="1">The sequence shown here is derived from an EMBL/GenBank/DDBJ whole genome shotgun (WGS) entry which is preliminary data.</text>
</comment>
<name>S3HNH6_9HYPH</name>
<accession>S3HNH6</accession>
<reference evidence="1 2" key="1">
    <citation type="journal article" date="2012" name="J. Bacteriol.">
        <title>Genome sequence of Rhizobium grahamii CCGE502, a broad-host-range symbiont with low nodulation competitiveness in Phaseolus vulgaris.</title>
        <authorList>
            <person name="Althabegoiti M.J."/>
            <person name="Lozano L."/>
            <person name="Torres-Tejerizo G."/>
            <person name="Ormeno-Orrillo E."/>
            <person name="Rogel M.A."/>
            <person name="Gonzalez V."/>
            <person name="Martinez-Romero E."/>
        </authorList>
    </citation>
    <scope>NUCLEOTIDE SEQUENCE [LARGE SCALE GENOMIC DNA]</scope>
    <source>
        <strain evidence="1 2">CCGE 502</strain>
    </source>
</reference>
<dbReference type="HOGENOM" id="CLU_2846806_0_0_5"/>
<evidence type="ECO:0000313" key="1">
    <source>
        <dbReference type="EMBL" id="EPE99555.1"/>
    </source>
</evidence>